<name>L7JYW2_TRAHO</name>
<protein>
    <submittedName>
        <fullName evidence="1">Uncharacterized protein</fullName>
    </submittedName>
</protein>
<reference evidence="1 2" key="1">
    <citation type="journal article" date="2012" name="PLoS Pathog.">
        <title>The genome of the obligate intracellular parasite Trachipleistophora hominis: new insights into microsporidian genome dynamics and reductive evolution.</title>
        <authorList>
            <person name="Heinz E."/>
            <person name="Williams T.A."/>
            <person name="Nakjang S."/>
            <person name="Noel C.J."/>
            <person name="Swan D.C."/>
            <person name="Goldberg A.V."/>
            <person name="Harris S.R."/>
            <person name="Weinmaier T."/>
            <person name="Markert S."/>
            <person name="Becher D."/>
            <person name="Bernhardt J."/>
            <person name="Dagan T."/>
            <person name="Hacker C."/>
            <person name="Lucocq J.M."/>
            <person name="Schweder T."/>
            <person name="Rattei T."/>
            <person name="Hall N."/>
            <person name="Hirt R.P."/>
            <person name="Embley T.M."/>
        </authorList>
    </citation>
    <scope>NUCLEOTIDE SEQUENCE [LARGE SCALE GENOMIC DNA]</scope>
</reference>
<dbReference type="EMBL" id="JH993845">
    <property type="protein sequence ID" value="ELQ76510.1"/>
    <property type="molecule type" value="Genomic_DNA"/>
</dbReference>
<evidence type="ECO:0000313" key="2">
    <source>
        <dbReference type="Proteomes" id="UP000011185"/>
    </source>
</evidence>
<dbReference type="OrthoDB" id="10317163at2759"/>
<proteinExistence type="predicted"/>
<dbReference type="OMA" id="NVHFNQR"/>
<dbReference type="HOGENOM" id="CLU_1929073_0_0_1"/>
<accession>L7JYW2</accession>
<sequence length="131" mass="15679">MKKIFVRESNRFLNQLKLYIEGKASLESLVKLERDLSLIYDNIRPEDLRNKIFEYHLNVYETILQADLHQEYKSIDIDKNELIHYAAYIGLAQNVHFNQRGGLPPFPVKEMLHYDKESVEEKEDEEEVFEF</sequence>
<dbReference type="Proteomes" id="UP000011185">
    <property type="component" value="Unassembled WGS sequence"/>
</dbReference>
<evidence type="ECO:0000313" key="1">
    <source>
        <dbReference type="EMBL" id="ELQ76510.1"/>
    </source>
</evidence>
<organism evidence="1 2">
    <name type="scientific">Trachipleistophora hominis</name>
    <name type="common">Microsporidian parasite</name>
    <dbReference type="NCBI Taxonomy" id="72359"/>
    <lineage>
        <taxon>Eukaryota</taxon>
        <taxon>Fungi</taxon>
        <taxon>Fungi incertae sedis</taxon>
        <taxon>Microsporidia</taxon>
        <taxon>Pleistophoridae</taxon>
        <taxon>Trachipleistophora</taxon>
    </lineage>
</organism>
<dbReference type="VEuPathDB" id="MicrosporidiaDB:THOM_0538"/>
<gene>
    <name evidence="1" type="ORF">THOM_0538</name>
</gene>
<keyword evidence="2" id="KW-1185">Reference proteome</keyword>
<dbReference type="InParanoid" id="L7JYW2"/>
<dbReference type="AlphaFoldDB" id="L7JYW2"/>